<gene>
    <name evidence="2" type="ORF">Lgee_1727</name>
</gene>
<evidence type="ECO:0000313" key="3">
    <source>
        <dbReference type="Proteomes" id="UP000054785"/>
    </source>
</evidence>
<feature type="region of interest" description="Disordered" evidence="1">
    <location>
        <begin position="195"/>
        <end position="240"/>
    </location>
</feature>
<accession>A0A0W0TP84</accession>
<dbReference type="Proteomes" id="UP000054785">
    <property type="component" value="Unassembled WGS sequence"/>
</dbReference>
<feature type="compositionally biased region" description="Low complexity" evidence="1">
    <location>
        <begin position="216"/>
        <end position="228"/>
    </location>
</feature>
<comment type="caution">
    <text evidence="2">The sequence shown here is derived from an EMBL/GenBank/DDBJ whole genome shotgun (WGS) entry which is preliminary data.</text>
</comment>
<protein>
    <submittedName>
        <fullName evidence="2">Uncharacterized protein</fullName>
    </submittedName>
</protein>
<feature type="compositionally biased region" description="Pro residues" evidence="1">
    <location>
        <begin position="229"/>
        <end position="240"/>
    </location>
</feature>
<dbReference type="InterPro" id="IPR044887">
    <property type="entry name" value="SoDot-IcmSS_sf"/>
</dbReference>
<reference evidence="2 3" key="1">
    <citation type="submission" date="2015-11" db="EMBL/GenBank/DDBJ databases">
        <title>Genomic analysis of 38 Legionella species identifies large and diverse effector repertoires.</title>
        <authorList>
            <person name="Burstein D."/>
            <person name="Amaro F."/>
            <person name="Zusman T."/>
            <person name="Lifshitz Z."/>
            <person name="Cohen O."/>
            <person name="Gilbert J.A."/>
            <person name="Pupko T."/>
            <person name="Shuman H.A."/>
            <person name="Segal G."/>
        </authorList>
    </citation>
    <scope>NUCLEOTIDE SEQUENCE [LARGE SCALE GENOMIC DNA]</scope>
    <source>
        <strain evidence="2 3">ATCC 49504</strain>
    </source>
</reference>
<dbReference type="Gene3D" id="1.20.1440.330">
    <property type="match status" value="1"/>
</dbReference>
<proteinExistence type="predicted"/>
<dbReference type="AlphaFoldDB" id="A0A0W0TP84"/>
<organism evidence="2 3">
    <name type="scientific">Legionella geestiana</name>
    <dbReference type="NCBI Taxonomy" id="45065"/>
    <lineage>
        <taxon>Bacteria</taxon>
        <taxon>Pseudomonadati</taxon>
        <taxon>Pseudomonadota</taxon>
        <taxon>Gammaproteobacteria</taxon>
        <taxon>Legionellales</taxon>
        <taxon>Legionellaceae</taxon>
        <taxon>Legionella</taxon>
    </lineage>
</organism>
<dbReference type="PATRIC" id="fig|45065.4.peg.1877"/>
<dbReference type="EMBL" id="LNYC01000070">
    <property type="protein sequence ID" value="KTC97406.1"/>
    <property type="molecule type" value="Genomic_DNA"/>
</dbReference>
<dbReference type="RefSeq" id="WP_028387348.1">
    <property type="nucleotide sequence ID" value="NZ_CAAAHN010000004.1"/>
</dbReference>
<name>A0A0W0TP84_9GAMM</name>
<keyword evidence="3" id="KW-1185">Reference proteome</keyword>
<sequence length="240" mass="26314">MPDNFLGDGFRDVSFDELSENLKLLRNALNVKHGTISVDALEDKRRIPVQFLTTVSDNLHTTSHTIPEKTLIMRGAYLCVIAYIQNVEYGGRNAEAITSCETFIKPCHIIGLSQVQKVFDNNASLIREALIAFQSYLKGRTIACDSLREDTLFSNIEGFESKGYARAYWTGIAAAIEKCDLKIAEQTRKKAIEEWTRAEEASKPAPQPGLLSRLWSSSSPASSSSEPPSASPAPGGPGAF</sequence>
<evidence type="ECO:0000256" key="1">
    <source>
        <dbReference type="SAM" id="MobiDB-lite"/>
    </source>
</evidence>
<evidence type="ECO:0000313" key="2">
    <source>
        <dbReference type="EMBL" id="KTC97406.1"/>
    </source>
</evidence>